<gene>
    <name evidence="3" type="ORF">BT96DRAFT_945580</name>
</gene>
<keyword evidence="4" id="KW-1185">Reference proteome</keyword>
<feature type="compositionally biased region" description="Low complexity" evidence="2">
    <location>
        <begin position="567"/>
        <end position="587"/>
    </location>
</feature>
<name>A0A6A4GZ36_9AGAR</name>
<evidence type="ECO:0000313" key="3">
    <source>
        <dbReference type="EMBL" id="KAE9391179.1"/>
    </source>
</evidence>
<feature type="compositionally biased region" description="Basic and acidic residues" evidence="2">
    <location>
        <begin position="465"/>
        <end position="476"/>
    </location>
</feature>
<keyword evidence="1" id="KW-0175">Coiled coil</keyword>
<dbReference type="EMBL" id="ML769634">
    <property type="protein sequence ID" value="KAE9391179.1"/>
    <property type="molecule type" value="Genomic_DNA"/>
</dbReference>
<dbReference type="AlphaFoldDB" id="A0A6A4GZ36"/>
<proteinExistence type="predicted"/>
<sequence>MTPVAASPPPTQRTQSQKTQDAEKNLRRCGWISDNDNEILDCLSRLNETARPYSEGNAATRARKEEWQRVQWAAIYLKERFAEIREDEMVDRITQKVTEGIERRLGEPKPSGEVPDDLADGIANAIVTSFKNKLDSIAESHSTLKIQDETHFADVIGDQVKQQLDGPMKELEKKLEKVESSASSIAVRAHQRVNEAATKMEEATAKMKELEAKLMGTNGVNGALFGRWIEAADKLDTVVNKHGELNLTFAEALKVGAEARAEHVADKAVGNVLRAQHSRAILEADADRQKLVIRPRGEGDLGEKEERQLVELANLSLEEVGAAGAKNGSSPLRFVSARKIPGGALLYLASLEGVDWLKKEGKLAAWTRTWGTEISANFELHEVVAQMVPVSEDLGDEHVLREIKAVNSLDKGSLVKARWVKAPEARKAGTKYRYFVTEDPETWTMESEIQKDLFDKSWKDEVRERDEGWQRVERRGTGRLAGGPKGGGGGSQNTNKPIPTAPRNFGKQRTLDSFMTELGIKANKDGLTPEQLREVEFIEQQAKEEWARMEEQIRANTRLDQPLPKQTARGRPTSSPPSSARRTNPAV</sequence>
<organism evidence="3 4">
    <name type="scientific">Gymnopus androsaceus JB14</name>
    <dbReference type="NCBI Taxonomy" id="1447944"/>
    <lineage>
        <taxon>Eukaryota</taxon>
        <taxon>Fungi</taxon>
        <taxon>Dikarya</taxon>
        <taxon>Basidiomycota</taxon>
        <taxon>Agaricomycotina</taxon>
        <taxon>Agaricomycetes</taxon>
        <taxon>Agaricomycetidae</taxon>
        <taxon>Agaricales</taxon>
        <taxon>Marasmiineae</taxon>
        <taxon>Omphalotaceae</taxon>
        <taxon>Gymnopus</taxon>
    </lineage>
</organism>
<accession>A0A6A4GZ36</accession>
<feature type="region of interest" description="Disordered" evidence="2">
    <location>
        <begin position="1"/>
        <end position="25"/>
    </location>
</feature>
<evidence type="ECO:0000256" key="1">
    <source>
        <dbReference type="SAM" id="Coils"/>
    </source>
</evidence>
<feature type="region of interest" description="Disordered" evidence="2">
    <location>
        <begin position="465"/>
        <end position="506"/>
    </location>
</feature>
<feature type="compositionally biased region" description="Pro residues" evidence="2">
    <location>
        <begin position="1"/>
        <end position="11"/>
    </location>
</feature>
<protein>
    <submittedName>
        <fullName evidence="3">Uncharacterized protein</fullName>
    </submittedName>
</protein>
<reference evidence="3" key="1">
    <citation type="journal article" date="2019" name="Environ. Microbiol.">
        <title>Fungal ecological strategies reflected in gene transcription - a case study of two litter decomposers.</title>
        <authorList>
            <person name="Barbi F."/>
            <person name="Kohler A."/>
            <person name="Barry K."/>
            <person name="Baskaran P."/>
            <person name="Daum C."/>
            <person name="Fauchery L."/>
            <person name="Ihrmark K."/>
            <person name="Kuo A."/>
            <person name="LaButti K."/>
            <person name="Lipzen A."/>
            <person name="Morin E."/>
            <person name="Grigoriev I.V."/>
            <person name="Henrissat B."/>
            <person name="Lindahl B."/>
            <person name="Martin F."/>
        </authorList>
    </citation>
    <scope>NUCLEOTIDE SEQUENCE</scope>
    <source>
        <strain evidence="3">JB14</strain>
    </source>
</reference>
<evidence type="ECO:0000313" key="4">
    <source>
        <dbReference type="Proteomes" id="UP000799118"/>
    </source>
</evidence>
<feature type="region of interest" description="Disordered" evidence="2">
    <location>
        <begin position="548"/>
        <end position="587"/>
    </location>
</feature>
<feature type="compositionally biased region" description="Gly residues" evidence="2">
    <location>
        <begin position="479"/>
        <end position="491"/>
    </location>
</feature>
<evidence type="ECO:0000256" key="2">
    <source>
        <dbReference type="SAM" id="MobiDB-lite"/>
    </source>
</evidence>
<dbReference type="Proteomes" id="UP000799118">
    <property type="component" value="Unassembled WGS sequence"/>
</dbReference>
<feature type="coiled-coil region" evidence="1">
    <location>
        <begin position="168"/>
        <end position="220"/>
    </location>
</feature>
<dbReference type="OrthoDB" id="2800503at2759"/>